<comment type="caution">
    <text evidence="2">The sequence shown here is derived from an EMBL/GenBank/DDBJ whole genome shotgun (WGS) entry which is preliminary data.</text>
</comment>
<dbReference type="SUPFAM" id="SSF51261">
    <property type="entry name" value="Duplicated hybrid motif"/>
    <property type="match status" value="1"/>
</dbReference>
<reference evidence="2 3" key="1">
    <citation type="submission" date="2023-08" db="EMBL/GenBank/DDBJ databases">
        <title>Draft genome sequence of Algoriphagus taiwanensis.</title>
        <authorList>
            <person name="Takatani N."/>
            <person name="Hosokawa M."/>
            <person name="Sawabe T."/>
        </authorList>
    </citation>
    <scope>NUCLEOTIDE SEQUENCE [LARGE SCALE GENOMIC DNA]</scope>
    <source>
        <strain evidence="2 3">JCM 19755</strain>
    </source>
</reference>
<protein>
    <recommendedName>
        <fullName evidence="1">M23ase beta-sheet core domain-containing protein</fullName>
    </recommendedName>
</protein>
<keyword evidence="3" id="KW-1185">Reference proteome</keyword>
<dbReference type="PANTHER" id="PTHR21666">
    <property type="entry name" value="PEPTIDASE-RELATED"/>
    <property type="match status" value="1"/>
</dbReference>
<sequence>MKKFSILKLNKLCLSKRHCGRNEAIFEVMLNKLNLLFFVFALCLVLPICSIAQQIEKGYFRSPVKPGGRNYLSGNFSELRPNHFHAGLDFKFGGAEGEPIYAAADGWIHRIKISSFGYGNVIYLKHPSGHITLYGHLRNFVPKLHDWMVAKMYEAQQNELEIYPEEGELPVKKGELIAYGGNTGSSGGPHLHFEIRDSLDRAMDPLLAGFSEILDNTPPTPQKIAIVPLELDSRVNGKFQRIELTPVLSGSEYRIPETIRVTGRVGLEIQSYDRLDGATNQNGFPLFEVADDTGLLFSLLVDKIDYNYTRQFLLHTHQNRFTKLYFQPELKYDYISPADPATGVFEVGSGEKKNLQVRLKDTYQNTRIVKLTLTGADLDSIISDGAAPSTPQVSYFRNVMKIKVRQSDKGGLAKYFIGNQEYEILPAYQDAQSRTYLWDLRFGIPEKIDLCSEVYIPELVGHIPMGKEYLLATSKLSVKTEENSLLQDLYLRASHSGPSNAPILRLQETTEYLWNPIELVWDVSGYTGDKSKTHVYLRSPNGSRSFAGGEWEGGQIRFQTRNFGSFALAEDNVNPTITPIRVNAQGMRFTIKDNLSGIRSFEAWVDGQWVLMRYEHKQAVIWSETKDKQPLKGAVLLKVTDMAGNVAEYRSTIP</sequence>
<dbReference type="InterPro" id="IPR016047">
    <property type="entry name" value="M23ase_b-sheet_dom"/>
</dbReference>
<evidence type="ECO:0000313" key="3">
    <source>
        <dbReference type="Proteomes" id="UP001307705"/>
    </source>
</evidence>
<proteinExistence type="predicted"/>
<dbReference type="EMBL" id="BTPE01000009">
    <property type="protein sequence ID" value="GMQ34379.1"/>
    <property type="molecule type" value="Genomic_DNA"/>
</dbReference>
<dbReference type="Proteomes" id="UP001307705">
    <property type="component" value="Unassembled WGS sequence"/>
</dbReference>
<dbReference type="PANTHER" id="PTHR21666:SF270">
    <property type="entry name" value="MUREIN HYDROLASE ACTIVATOR ENVC"/>
    <property type="match status" value="1"/>
</dbReference>
<evidence type="ECO:0000259" key="1">
    <source>
        <dbReference type="Pfam" id="PF01551"/>
    </source>
</evidence>
<feature type="domain" description="M23ase beta-sheet core" evidence="1">
    <location>
        <begin position="84"/>
        <end position="205"/>
    </location>
</feature>
<dbReference type="Pfam" id="PF01551">
    <property type="entry name" value="Peptidase_M23"/>
    <property type="match status" value="1"/>
</dbReference>
<evidence type="ECO:0000313" key="2">
    <source>
        <dbReference type="EMBL" id="GMQ34379.1"/>
    </source>
</evidence>
<name>A0ABQ6Q2H9_9BACT</name>
<dbReference type="InterPro" id="IPR011055">
    <property type="entry name" value="Dup_hybrid_motif"/>
</dbReference>
<gene>
    <name evidence="2" type="ORF">Ataiwa_26510</name>
</gene>
<organism evidence="2 3">
    <name type="scientific">Algoriphagus taiwanensis</name>
    <dbReference type="NCBI Taxonomy" id="1445656"/>
    <lineage>
        <taxon>Bacteria</taxon>
        <taxon>Pseudomonadati</taxon>
        <taxon>Bacteroidota</taxon>
        <taxon>Cytophagia</taxon>
        <taxon>Cytophagales</taxon>
        <taxon>Cyclobacteriaceae</taxon>
        <taxon>Algoriphagus</taxon>
    </lineage>
</organism>
<dbReference type="CDD" id="cd12797">
    <property type="entry name" value="M23_peptidase"/>
    <property type="match status" value="1"/>
</dbReference>
<dbReference type="Gene3D" id="2.70.70.10">
    <property type="entry name" value="Glucose Permease (Domain IIA)"/>
    <property type="match status" value="1"/>
</dbReference>
<dbReference type="InterPro" id="IPR050570">
    <property type="entry name" value="Cell_wall_metabolism_enzyme"/>
</dbReference>
<accession>A0ABQ6Q2H9</accession>